<dbReference type="GO" id="GO:0000981">
    <property type="term" value="F:DNA-binding transcription factor activity, RNA polymerase II-specific"/>
    <property type="evidence" value="ECO:0007669"/>
    <property type="project" value="TreeGrafter"/>
</dbReference>
<evidence type="ECO:0000313" key="9">
    <source>
        <dbReference type="EMBL" id="ETW74880.1"/>
    </source>
</evidence>
<protein>
    <recommendedName>
        <fullName evidence="8">BZIP domain-containing protein</fullName>
    </recommendedName>
</protein>
<dbReference type="InterPro" id="IPR004827">
    <property type="entry name" value="bZIP"/>
</dbReference>
<dbReference type="EMBL" id="KI925467">
    <property type="protein sequence ID" value="ETW74880.1"/>
    <property type="molecule type" value="Genomic_DNA"/>
</dbReference>
<reference evidence="9 10" key="1">
    <citation type="journal article" date="2012" name="New Phytol.">
        <title>Insight into trade-off between wood decay and parasitism from the genome of a fungal forest pathogen.</title>
        <authorList>
            <person name="Olson A."/>
            <person name="Aerts A."/>
            <person name="Asiegbu F."/>
            <person name="Belbahri L."/>
            <person name="Bouzid O."/>
            <person name="Broberg A."/>
            <person name="Canback B."/>
            <person name="Coutinho P.M."/>
            <person name="Cullen D."/>
            <person name="Dalman K."/>
            <person name="Deflorio G."/>
            <person name="van Diepen L.T."/>
            <person name="Dunand C."/>
            <person name="Duplessis S."/>
            <person name="Durling M."/>
            <person name="Gonthier P."/>
            <person name="Grimwood J."/>
            <person name="Fossdal C.G."/>
            <person name="Hansson D."/>
            <person name="Henrissat B."/>
            <person name="Hietala A."/>
            <person name="Himmelstrand K."/>
            <person name="Hoffmeister D."/>
            <person name="Hogberg N."/>
            <person name="James T.Y."/>
            <person name="Karlsson M."/>
            <person name="Kohler A."/>
            <person name="Kues U."/>
            <person name="Lee Y.H."/>
            <person name="Lin Y.C."/>
            <person name="Lind M."/>
            <person name="Lindquist E."/>
            <person name="Lombard V."/>
            <person name="Lucas S."/>
            <person name="Lunden K."/>
            <person name="Morin E."/>
            <person name="Murat C."/>
            <person name="Park J."/>
            <person name="Raffaello T."/>
            <person name="Rouze P."/>
            <person name="Salamov A."/>
            <person name="Schmutz J."/>
            <person name="Solheim H."/>
            <person name="Stahlberg J."/>
            <person name="Velez H."/>
            <person name="de Vries R.P."/>
            <person name="Wiebenga A."/>
            <person name="Woodward S."/>
            <person name="Yakovlev I."/>
            <person name="Garbelotto M."/>
            <person name="Martin F."/>
            <person name="Grigoriev I.V."/>
            <person name="Stenlid J."/>
        </authorList>
    </citation>
    <scope>NUCLEOTIDE SEQUENCE [LARGE SCALE GENOMIC DNA]</scope>
    <source>
        <strain evidence="9 10">TC 32-1</strain>
    </source>
</reference>
<feature type="region of interest" description="Disordered" evidence="7">
    <location>
        <begin position="190"/>
        <end position="288"/>
    </location>
</feature>
<evidence type="ECO:0000256" key="2">
    <source>
        <dbReference type="ARBA" id="ARBA00023015"/>
    </source>
</evidence>
<dbReference type="PROSITE" id="PS50217">
    <property type="entry name" value="BZIP"/>
    <property type="match status" value="1"/>
</dbReference>
<dbReference type="Proteomes" id="UP000030671">
    <property type="component" value="Unassembled WGS sequence"/>
</dbReference>
<dbReference type="InterPro" id="IPR046347">
    <property type="entry name" value="bZIP_sf"/>
</dbReference>
<dbReference type="InParanoid" id="W4JP75"/>
<feature type="region of interest" description="Disordered" evidence="7">
    <location>
        <begin position="454"/>
        <end position="473"/>
    </location>
</feature>
<dbReference type="Pfam" id="PF00170">
    <property type="entry name" value="bZIP_1"/>
    <property type="match status" value="1"/>
</dbReference>
<feature type="domain" description="BZIP" evidence="8">
    <location>
        <begin position="292"/>
        <end position="334"/>
    </location>
</feature>
<organism evidence="9 10">
    <name type="scientific">Heterobasidion irregulare (strain TC 32-1)</name>
    <dbReference type="NCBI Taxonomy" id="747525"/>
    <lineage>
        <taxon>Eukaryota</taxon>
        <taxon>Fungi</taxon>
        <taxon>Dikarya</taxon>
        <taxon>Basidiomycota</taxon>
        <taxon>Agaricomycotina</taxon>
        <taxon>Agaricomycetes</taxon>
        <taxon>Russulales</taxon>
        <taxon>Bondarzewiaceae</taxon>
        <taxon>Heterobasidion</taxon>
        <taxon>Heterobasidion annosum species complex</taxon>
    </lineage>
</organism>
<feature type="region of interest" description="Disordered" evidence="7">
    <location>
        <begin position="1"/>
        <end position="20"/>
    </location>
</feature>
<feature type="compositionally biased region" description="Low complexity" evidence="7">
    <location>
        <begin position="621"/>
        <end position="639"/>
    </location>
</feature>
<dbReference type="PANTHER" id="PTHR46164:SF3">
    <property type="entry name" value="ATF6, ISOFORM C"/>
    <property type="match status" value="1"/>
</dbReference>
<dbReference type="PANTHER" id="PTHR46164">
    <property type="entry name" value="ATF6, ISOFORM C"/>
    <property type="match status" value="1"/>
</dbReference>
<dbReference type="GO" id="GO:0000978">
    <property type="term" value="F:RNA polymerase II cis-regulatory region sequence-specific DNA binding"/>
    <property type="evidence" value="ECO:0007669"/>
    <property type="project" value="TreeGrafter"/>
</dbReference>
<gene>
    <name evidence="9" type="ORF">HETIRDRAFT_431082</name>
</gene>
<name>W4JP75_HETIT</name>
<evidence type="ECO:0000256" key="1">
    <source>
        <dbReference type="ARBA" id="ARBA00004167"/>
    </source>
</evidence>
<sequence length="816" mass="84209">MSRDAGAGDGHGTAEGSGGSRWGVCTGVIVLFKGVEDRRKSRWRAEPQGSWKRGCAGDWTELGGTSDGAGTGVWGGRYKYHPPRPASAMLSEKPFLALSMSQLISPDAPLSSPLSDSGPCSWDLPICSPTAHTAADPFPFASAHAPYTPFAFAHPPSPPYSIDSAPSGMASSGPASPAPAHRAVLRHLRASPSNPAPDPPCLPTHQLFDLPPTPPSPSPPPSSRRSLSLEQSYSDDHSRHEHHPQQARIQSAGRAAASKRGLSPALPPPKKHRGTGERVSTRDFIPPDVSGLSKREARLVKNRAAAFLSRQRKREEFENMEVRVAELEQENARLLALAHAHPQQGDERQPHQHRHAHEPDHDQPDADELLSEIDALRARLAAAEQREQALSTQLASPARAGVKPEPAEPRVPASPARAGTTAAAPSAASKLEKTSAMSLLVLLCALPSIFSLSGQPQPQPQARTHAHAHSHSHSEARAAFPFSGTFPLSALPPHPHALLAAAGSGSGSLDLERLGAWAPEYGGERGWQRDGDVDMDGGMGYGGGVGLGGFGMDSGVGGLELDFGSSEEEAEPRAQKIQFVDANAAALGLGALDITFDAERTPRGTIRVRIHPATAAAAAASSSAASSAAPSSAASPSDASSEDDAAPRTPPWNDARALSALSPFSASFAMPTPMPTRAGFSPAATSLASGSSLSSSSSFSSSYSSSASSASYSSTGASSALSAASGYGDPFLGIGMSAAEVGFGGGLGLGLGLEAGFPAYSSADLGSWAGSGMGSGMGMGWEGSVGAGAEKRRVRIAMKSVPTAEGEAGEWEVEVC</sequence>
<dbReference type="HOGENOM" id="CLU_016968_0_0_1"/>
<dbReference type="GO" id="GO:0005634">
    <property type="term" value="C:nucleus"/>
    <property type="evidence" value="ECO:0007669"/>
    <property type="project" value="TreeGrafter"/>
</dbReference>
<dbReference type="InterPro" id="IPR051882">
    <property type="entry name" value="ATF_bZIP_TF"/>
</dbReference>
<feature type="region of interest" description="Disordered" evidence="7">
    <location>
        <begin position="340"/>
        <end position="365"/>
    </location>
</feature>
<feature type="region of interest" description="Disordered" evidence="7">
    <location>
        <begin position="39"/>
        <end position="63"/>
    </location>
</feature>
<evidence type="ECO:0000256" key="7">
    <source>
        <dbReference type="SAM" id="MobiDB-lite"/>
    </source>
</evidence>
<keyword evidence="4" id="KW-0804">Transcription</keyword>
<keyword evidence="6" id="KW-0175">Coiled coil</keyword>
<evidence type="ECO:0000256" key="5">
    <source>
        <dbReference type="ARBA" id="ARBA00023242"/>
    </source>
</evidence>
<dbReference type="RefSeq" id="XP_009553347.1">
    <property type="nucleotide sequence ID" value="XM_009555052.1"/>
</dbReference>
<dbReference type="OrthoDB" id="674948at2759"/>
<dbReference type="eggNOG" id="ENOG502SCSE">
    <property type="taxonomic scope" value="Eukaryota"/>
</dbReference>
<comment type="subcellular location">
    <subcellularLocation>
        <location evidence="1">Membrane</location>
        <topology evidence="1">Single-pass membrane protein</topology>
    </subcellularLocation>
</comment>
<dbReference type="STRING" id="747525.W4JP75"/>
<keyword evidence="5" id="KW-0539">Nucleus</keyword>
<evidence type="ECO:0000256" key="6">
    <source>
        <dbReference type="SAM" id="Coils"/>
    </source>
</evidence>
<dbReference type="SMART" id="SM00338">
    <property type="entry name" value="BRLZ"/>
    <property type="match status" value="1"/>
</dbReference>
<evidence type="ECO:0000256" key="3">
    <source>
        <dbReference type="ARBA" id="ARBA00023125"/>
    </source>
</evidence>
<feature type="compositionally biased region" description="Gly residues" evidence="7">
    <location>
        <begin position="7"/>
        <end position="20"/>
    </location>
</feature>
<evidence type="ECO:0000256" key="4">
    <source>
        <dbReference type="ARBA" id="ARBA00023163"/>
    </source>
</evidence>
<dbReference type="SUPFAM" id="SSF57959">
    <property type="entry name" value="Leucine zipper domain"/>
    <property type="match status" value="1"/>
</dbReference>
<proteinExistence type="predicted"/>
<feature type="compositionally biased region" description="Low complexity" evidence="7">
    <location>
        <begin position="413"/>
        <end position="425"/>
    </location>
</feature>
<feature type="compositionally biased region" description="Pro residues" evidence="7">
    <location>
        <begin position="211"/>
        <end position="222"/>
    </location>
</feature>
<keyword evidence="10" id="KW-1185">Reference proteome</keyword>
<dbReference type="GO" id="GO:0016020">
    <property type="term" value="C:membrane"/>
    <property type="evidence" value="ECO:0007669"/>
    <property type="project" value="UniProtKB-SubCell"/>
</dbReference>
<dbReference type="GeneID" id="20674504"/>
<dbReference type="GO" id="GO:0030968">
    <property type="term" value="P:endoplasmic reticulum unfolded protein response"/>
    <property type="evidence" value="ECO:0007669"/>
    <property type="project" value="TreeGrafter"/>
</dbReference>
<dbReference type="KEGG" id="hir:HETIRDRAFT_431082"/>
<feature type="region of interest" description="Disordered" evidence="7">
    <location>
        <begin position="621"/>
        <end position="654"/>
    </location>
</feature>
<feature type="region of interest" description="Disordered" evidence="7">
    <location>
        <begin position="387"/>
        <end position="425"/>
    </location>
</feature>
<dbReference type="AlphaFoldDB" id="W4JP75"/>
<keyword evidence="3" id="KW-0238">DNA-binding</keyword>
<accession>W4JP75</accession>
<dbReference type="Gene3D" id="1.20.5.170">
    <property type="match status" value="1"/>
</dbReference>
<keyword evidence="2" id="KW-0805">Transcription regulation</keyword>
<evidence type="ECO:0000313" key="10">
    <source>
        <dbReference type="Proteomes" id="UP000030671"/>
    </source>
</evidence>
<feature type="coiled-coil region" evidence="6">
    <location>
        <begin position="310"/>
        <end position="337"/>
    </location>
</feature>
<dbReference type="CDD" id="cd14812">
    <property type="entry name" value="bZIP_u3"/>
    <property type="match status" value="1"/>
</dbReference>
<evidence type="ECO:0000259" key="8">
    <source>
        <dbReference type="PROSITE" id="PS50217"/>
    </source>
</evidence>